<evidence type="ECO:0000256" key="6">
    <source>
        <dbReference type="ARBA" id="ARBA00022643"/>
    </source>
</evidence>
<dbReference type="Gene3D" id="3.40.50.360">
    <property type="match status" value="1"/>
</dbReference>
<dbReference type="Pfam" id="PF00258">
    <property type="entry name" value="Flavodoxin_1"/>
    <property type="match status" value="1"/>
</dbReference>
<evidence type="ECO:0000313" key="10">
    <source>
        <dbReference type="Proteomes" id="UP000702425"/>
    </source>
</evidence>
<keyword evidence="5" id="KW-0285">Flavoprotein</keyword>
<keyword evidence="6" id="KW-0288">FMN</keyword>
<dbReference type="PROSITE" id="PS50902">
    <property type="entry name" value="FLAVODOXIN_LIKE"/>
    <property type="match status" value="1"/>
</dbReference>
<reference evidence="9 10" key="1">
    <citation type="journal article" date="2020" name="Sci. Rep.">
        <title>A novel cyanobacterial geosmin producer, revising GeoA distribution and dispersion patterns in Bacteria.</title>
        <authorList>
            <person name="Churro C."/>
            <person name="Semedo-Aguiar A.P."/>
            <person name="Silva A.D."/>
            <person name="Pereira-Leal J.B."/>
            <person name="Leite R.B."/>
        </authorList>
    </citation>
    <scope>NUCLEOTIDE SEQUENCE [LARGE SCALE GENOMIC DNA]</scope>
    <source>
        <strain evidence="9 10">IPMA8</strain>
    </source>
</reference>
<comment type="function">
    <text evidence="2">Low-potential electron donor to a number of redox enzymes.</text>
</comment>
<keyword evidence="7" id="KW-0249">Electron transport</keyword>
<evidence type="ECO:0000256" key="3">
    <source>
        <dbReference type="ARBA" id="ARBA00005267"/>
    </source>
</evidence>
<dbReference type="InterPro" id="IPR029039">
    <property type="entry name" value="Flavoprotein-like_sf"/>
</dbReference>
<protein>
    <submittedName>
        <fullName evidence="9">Flavodoxin</fullName>
    </submittedName>
</protein>
<dbReference type="InterPro" id="IPR008254">
    <property type="entry name" value="Flavodoxin/NO_synth"/>
</dbReference>
<dbReference type="Proteomes" id="UP000702425">
    <property type="component" value="Unassembled WGS sequence"/>
</dbReference>
<gene>
    <name evidence="9" type="primary">isiB_1</name>
    <name evidence="9" type="ORF">E5S67_05096</name>
</gene>
<dbReference type="PANTHER" id="PTHR42809:SF1">
    <property type="entry name" value="FLAVODOXIN 1"/>
    <property type="match status" value="1"/>
</dbReference>
<keyword evidence="4" id="KW-0813">Transport</keyword>
<dbReference type="SUPFAM" id="SSF52218">
    <property type="entry name" value="Flavoproteins"/>
    <property type="match status" value="1"/>
</dbReference>
<accession>A0ABX2D3W0</accession>
<comment type="cofactor">
    <cofactor evidence="1">
        <name>FMN</name>
        <dbReference type="ChEBI" id="CHEBI:58210"/>
    </cofactor>
</comment>
<organism evidence="9 10">
    <name type="scientific">Microcoleus asticus IPMA8</name>
    <dbReference type="NCBI Taxonomy" id="2563858"/>
    <lineage>
        <taxon>Bacteria</taxon>
        <taxon>Bacillati</taxon>
        <taxon>Cyanobacteriota</taxon>
        <taxon>Cyanophyceae</taxon>
        <taxon>Oscillatoriophycideae</taxon>
        <taxon>Oscillatoriales</taxon>
        <taxon>Microcoleaceae</taxon>
        <taxon>Microcoleus</taxon>
        <taxon>Microcoleus asticus</taxon>
    </lineage>
</organism>
<evidence type="ECO:0000256" key="2">
    <source>
        <dbReference type="ARBA" id="ARBA00003297"/>
    </source>
</evidence>
<evidence type="ECO:0000313" key="9">
    <source>
        <dbReference type="EMBL" id="NQE37327.1"/>
    </source>
</evidence>
<name>A0ABX2D3W0_9CYAN</name>
<proteinExistence type="inferred from homology"/>
<sequence>MGTGDQEGYPDNFMDAMGILAEKISEQGGETVGYWPVEGYDFNESKAVVNGKFLGLAIDEDNQSDLTESRIKSWVSQLKKEFSL</sequence>
<dbReference type="EMBL" id="SRRZ01000123">
    <property type="protein sequence ID" value="NQE37327.1"/>
    <property type="molecule type" value="Genomic_DNA"/>
</dbReference>
<evidence type="ECO:0000256" key="1">
    <source>
        <dbReference type="ARBA" id="ARBA00001917"/>
    </source>
</evidence>
<evidence type="ECO:0000256" key="4">
    <source>
        <dbReference type="ARBA" id="ARBA00022448"/>
    </source>
</evidence>
<dbReference type="PANTHER" id="PTHR42809">
    <property type="entry name" value="FLAVODOXIN 2"/>
    <property type="match status" value="1"/>
</dbReference>
<feature type="domain" description="Flavodoxin-like" evidence="8">
    <location>
        <begin position="1"/>
        <end position="79"/>
    </location>
</feature>
<evidence type="ECO:0000256" key="5">
    <source>
        <dbReference type="ARBA" id="ARBA00022630"/>
    </source>
</evidence>
<dbReference type="InterPro" id="IPR050619">
    <property type="entry name" value="Flavodoxin"/>
</dbReference>
<keyword evidence="10" id="KW-1185">Reference proteome</keyword>
<evidence type="ECO:0000259" key="8">
    <source>
        <dbReference type="PROSITE" id="PS50902"/>
    </source>
</evidence>
<evidence type="ECO:0000256" key="7">
    <source>
        <dbReference type="ARBA" id="ARBA00022982"/>
    </source>
</evidence>
<comment type="similarity">
    <text evidence="3">Belongs to the flavodoxin family.</text>
</comment>
<comment type="caution">
    <text evidence="9">The sequence shown here is derived from an EMBL/GenBank/DDBJ whole genome shotgun (WGS) entry which is preliminary data.</text>
</comment>